<name>A0AAD7HTV2_9AGAR</name>
<dbReference type="InterPro" id="IPR032675">
    <property type="entry name" value="LRR_dom_sf"/>
</dbReference>
<evidence type="ECO:0000313" key="2">
    <source>
        <dbReference type="Proteomes" id="UP001215598"/>
    </source>
</evidence>
<dbReference type="AlphaFoldDB" id="A0AAD7HTV2"/>
<evidence type="ECO:0008006" key="3">
    <source>
        <dbReference type="Google" id="ProtNLM"/>
    </source>
</evidence>
<gene>
    <name evidence="1" type="ORF">B0H16DRAFT_1779670</name>
</gene>
<comment type="caution">
    <text evidence="1">The sequence shown here is derived from an EMBL/GenBank/DDBJ whole genome shotgun (WGS) entry which is preliminary data.</text>
</comment>
<dbReference type="Proteomes" id="UP001215598">
    <property type="component" value="Unassembled WGS sequence"/>
</dbReference>
<keyword evidence="2" id="KW-1185">Reference proteome</keyword>
<sequence>PRPPPVPVELPVYRIGIHEFATSSLRHGAGGAYRPDFVRHRSPAGGFKNLERNKSAAQRQLNAIRDPVARLPLEISSEIFLGCLTSQREPRAHVAPLLFLNICNAWTDIAISTPAMWDTIELYFRGADCLRSWLSRAGKRMLTIALYRGLDHGVAEVLSQHASQLKHLILREEVDDELRSLVASVESFPQLDTLIIGSLPDGYDDYARFSVSLVLKVLRLVPNLVEFTLEGVERLCVADSPEDNLILSQLTSLKFSRLHDAEAILLHLTTPALETLVLPYGSSANTTFSLFFRRSSPPLEKLVLVDEQDGDFDLREILMQVLPSVTHLELSPYGRSSAVNLFSSLENLPSDCLQNLRTLIIKIRGSLTLEPSRYHAVLRFLSPRRTTIAHFGLFHYAYKAPPVVDKDSREGYRRLVDNGMHVWMGTNEHNYLAGWLQQPDGMAFVCLGYPKLIFLLDQ</sequence>
<dbReference type="EMBL" id="JARKIB010000181">
    <property type="protein sequence ID" value="KAJ7727234.1"/>
    <property type="molecule type" value="Genomic_DNA"/>
</dbReference>
<feature type="non-terminal residue" evidence="1">
    <location>
        <position position="1"/>
    </location>
</feature>
<evidence type="ECO:0000313" key="1">
    <source>
        <dbReference type="EMBL" id="KAJ7727234.1"/>
    </source>
</evidence>
<dbReference type="Gene3D" id="3.80.10.10">
    <property type="entry name" value="Ribonuclease Inhibitor"/>
    <property type="match status" value="1"/>
</dbReference>
<organism evidence="1 2">
    <name type="scientific">Mycena metata</name>
    <dbReference type="NCBI Taxonomy" id="1033252"/>
    <lineage>
        <taxon>Eukaryota</taxon>
        <taxon>Fungi</taxon>
        <taxon>Dikarya</taxon>
        <taxon>Basidiomycota</taxon>
        <taxon>Agaricomycotina</taxon>
        <taxon>Agaricomycetes</taxon>
        <taxon>Agaricomycetidae</taxon>
        <taxon>Agaricales</taxon>
        <taxon>Marasmiineae</taxon>
        <taxon>Mycenaceae</taxon>
        <taxon>Mycena</taxon>
    </lineage>
</organism>
<protein>
    <recommendedName>
        <fullName evidence="3">F-box domain-containing protein</fullName>
    </recommendedName>
</protein>
<proteinExistence type="predicted"/>
<accession>A0AAD7HTV2</accession>
<reference evidence="1" key="1">
    <citation type="submission" date="2023-03" db="EMBL/GenBank/DDBJ databases">
        <title>Massive genome expansion in bonnet fungi (Mycena s.s.) driven by repeated elements and novel gene families across ecological guilds.</title>
        <authorList>
            <consortium name="Lawrence Berkeley National Laboratory"/>
            <person name="Harder C.B."/>
            <person name="Miyauchi S."/>
            <person name="Viragh M."/>
            <person name="Kuo A."/>
            <person name="Thoen E."/>
            <person name="Andreopoulos B."/>
            <person name="Lu D."/>
            <person name="Skrede I."/>
            <person name="Drula E."/>
            <person name="Henrissat B."/>
            <person name="Morin E."/>
            <person name="Kohler A."/>
            <person name="Barry K."/>
            <person name="LaButti K."/>
            <person name="Morin E."/>
            <person name="Salamov A."/>
            <person name="Lipzen A."/>
            <person name="Mereny Z."/>
            <person name="Hegedus B."/>
            <person name="Baldrian P."/>
            <person name="Stursova M."/>
            <person name="Weitz H."/>
            <person name="Taylor A."/>
            <person name="Grigoriev I.V."/>
            <person name="Nagy L.G."/>
            <person name="Martin F."/>
            <person name="Kauserud H."/>
        </authorList>
    </citation>
    <scope>NUCLEOTIDE SEQUENCE</scope>
    <source>
        <strain evidence="1">CBHHK182m</strain>
    </source>
</reference>